<dbReference type="EMBL" id="JABCRI010000015">
    <property type="protein sequence ID" value="KAF8393222.1"/>
    <property type="molecule type" value="Genomic_DNA"/>
</dbReference>
<dbReference type="GO" id="GO:0006383">
    <property type="term" value="P:transcription by RNA polymerase III"/>
    <property type="evidence" value="ECO:0007669"/>
    <property type="project" value="InterPro"/>
</dbReference>
<evidence type="ECO:0000256" key="1">
    <source>
        <dbReference type="ARBA" id="ARBA00004123"/>
    </source>
</evidence>
<keyword evidence="4" id="KW-0804">Transcription</keyword>
<evidence type="ECO:0000313" key="7">
    <source>
        <dbReference type="EMBL" id="KAF8393222.1"/>
    </source>
</evidence>
<dbReference type="Proteomes" id="UP000655225">
    <property type="component" value="Unassembled WGS sequence"/>
</dbReference>
<accession>A0A834YRJ8</accession>
<proteinExistence type="inferred from homology"/>
<dbReference type="InterPro" id="IPR036388">
    <property type="entry name" value="WH-like_DNA-bd_sf"/>
</dbReference>
<evidence type="ECO:0000256" key="6">
    <source>
        <dbReference type="SAM" id="MobiDB-lite"/>
    </source>
</evidence>
<gene>
    <name evidence="7" type="ORF">HHK36_021463</name>
</gene>
<dbReference type="SUPFAM" id="SSF46785">
    <property type="entry name" value="Winged helix' DNA-binding domain"/>
    <property type="match status" value="1"/>
</dbReference>
<protein>
    <recommendedName>
        <fullName evidence="9">DNA-directed RNA polymerase III subunit RPC6</fullName>
    </recommendedName>
</protein>
<keyword evidence="3" id="KW-0240">DNA-directed RNA polymerase</keyword>
<keyword evidence="5" id="KW-0539">Nucleus</keyword>
<evidence type="ECO:0000313" key="8">
    <source>
        <dbReference type="Proteomes" id="UP000655225"/>
    </source>
</evidence>
<dbReference type="Gene3D" id="1.10.10.10">
    <property type="entry name" value="Winged helix-like DNA-binding domain superfamily/Winged helix DNA-binding domain"/>
    <property type="match status" value="1"/>
</dbReference>
<dbReference type="OMA" id="QGCTIRD"/>
<dbReference type="GO" id="GO:0005666">
    <property type="term" value="C:RNA polymerase III complex"/>
    <property type="evidence" value="ECO:0007669"/>
    <property type="project" value="InterPro"/>
</dbReference>
<evidence type="ECO:0008006" key="9">
    <source>
        <dbReference type="Google" id="ProtNLM"/>
    </source>
</evidence>
<dbReference type="InterPro" id="IPR016049">
    <property type="entry name" value="RNA_pol_Rpc34-like"/>
</dbReference>
<evidence type="ECO:0000256" key="3">
    <source>
        <dbReference type="ARBA" id="ARBA00022478"/>
    </source>
</evidence>
<keyword evidence="8" id="KW-1185">Reference proteome</keyword>
<feature type="region of interest" description="Disordered" evidence="6">
    <location>
        <begin position="1"/>
        <end position="24"/>
    </location>
</feature>
<sequence>MGQAKKNTSLKREQPHSISRSKKLSDAQRVLYDLIRSKEDEGIGKWDMKRETKFHETLVKKSLESLKKMNLIKEVENIKDKRRKHYMAVEFQPSKELTGGVWYVDGKLDTEFIKILKDQCLKHIYKLKVATVEGVSELIRKSGLFKVECTTQQIAEIMMALVLDNEIMEVRSTGTGDFACIPLGAICYRGKSRGGMGGVSITGSMASIPCGVCPKISECTPNGIISPRTCLYYSKWLDF</sequence>
<dbReference type="AlphaFoldDB" id="A0A834YRJ8"/>
<evidence type="ECO:0000256" key="4">
    <source>
        <dbReference type="ARBA" id="ARBA00023163"/>
    </source>
</evidence>
<reference evidence="7 8" key="1">
    <citation type="submission" date="2020-04" db="EMBL/GenBank/DDBJ databases">
        <title>Plant Genome Project.</title>
        <authorList>
            <person name="Zhang R.-G."/>
        </authorList>
    </citation>
    <scope>NUCLEOTIDE SEQUENCE [LARGE SCALE GENOMIC DNA]</scope>
    <source>
        <strain evidence="7">YNK0</strain>
        <tissue evidence="7">Leaf</tissue>
    </source>
</reference>
<dbReference type="InterPro" id="IPR007832">
    <property type="entry name" value="RNA_pol_Rpc34"/>
</dbReference>
<organism evidence="7 8">
    <name type="scientific">Tetracentron sinense</name>
    <name type="common">Spur-leaf</name>
    <dbReference type="NCBI Taxonomy" id="13715"/>
    <lineage>
        <taxon>Eukaryota</taxon>
        <taxon>Viridiplantae</taxon>
        <taxon>Streptophyta</taxon>
        <taxon>Embryophyta</taxon>
        <taxon>Tracheophyta</taxon>
        <taxon>Spermatophyta</taxon>
        <taxon>Magnoliopsida</taxon>
        <taxon>Trochodendrales</taxon>
        <taxon>Trochodendraceae</taxon>
        <taxon>Tetracentron</taxon>
    </lineage>
</organism>
<comment type="similarity">
    <text evidence="2">Belongs to the eukaryotic RPC34/RPC39 RNA polymerase subunit family.</text>
</comment>
<evidence type="ECO:0000256" key="5">
    <source>
        <dbReference type="ARBA" id="ARBA00023242"/>
    </source>
</evidence>
<comment type="subcellular location">
    <subcellularLocation>
        <location evidence="1">Nucleus</location>
    </subcellularLocation>
</comment>
<name>A0A834YRJ8_TETSI</name>
<dbReference type="OrthoDB" id="613763at2759"/>
<dbReference type="Pfam" id="PF05158">
    <property type="entry name" value="RNA_pol_Rpc34"/>
    <property type="match status" value="2"/>
</dbReference>
<evidence type="ECO:0000256" key="2">
    <source>
        <dbReference type="ARBA" id="ARBA00011038"/>
    </source>
</evidence>
<dbReference type="PANTHER" id="PTHR12780">
    <property type="entry name" value="RNA POLYMERASE III DNA DIRECTED , 39KD SUBUNIT-RELATED"/>
    <property type="match status" value="1"/>
</dbReference>
<comment type="caution">
    <text evidence="7">The sequence shown here is derived from an EMBL/GenBank/DDBJ whole genome shotgun (WGS) entry which is preliminary data.</text>
</comment>
<dbReference type="InterPro" id="IPR036390">
    <property type="entry name" value="WH_DNA-bd_sf"/>
</dbReference>